<keyword evidence="7 14" id="KW-0378">Hydrolase</keyword>
<comment type="function">
    <text evidence="14">Catalyzes the dephosphorylation of undecaprenyl diphosphate (UPP). Confers resistance to bacitracin.</text>
</comment>
<organism evidence="15 16">
    <name type="scientific">Rubrivirga litoralis</name>
    <dbReference type="NCBI Taxonomy" id="3075598"/>
    <lineage>
        <taxon>Bacteria</taxon>
        <taxon>Pseudomonadati</taxon>
        <taxon>Rhodothermota</taxon>
        <taxon>Rhodothermia</taxon>
        <taxon>Rhodothermales</taxon>
        <taxon>Rubricoccaceae</taxon>
        <taxon>Rubrivirga</taxon>
    </lineage>
</organism>
<keyword evidence="5 14" id="KW-1003">Cell membrane</keyword>
<feature type="transmembrane region" description="Helical" evidence="14">
    <location>
        <begin position="275"/>
        <end position="292"/>
    </location>
</feature>
<evidence type="ECO:0000256" key="5">
    <source>
        <dbReference type="ARBA" id="ARBA00022475"/>
    </source>
</evidence>
<accession>A0ABU3BM82</accession>
<comment type="subcellular location">
    <subcellularLocation>
        <location evidence="1 14">Cell membrane</location>
        <topology evidence="1 14">Multi-pass membrane protein</topology>
    </subcellularLocation>
</comment>
<dbReference type="EMBL" id="JAVRHT010000001">
    <property type="protein sequence ID" value="MDT0630405.1"/>
    <property type="molecule type" value="Genomic_DNA"/>
</dbReference>
<dbReference type="EC" id="3.6.1.27" evidence="3 14"/>
<reference evidence="15 16" key="1">
    <citation type="submission" date="2023-09" db="EMBL/GenBank/DDBJ databases">
        <authorList>
            <person name="Rey-Velasco X."/>
        </authorList>
    </citation>
    <scope>NUCLEOTIDE SEQUENCE [LARGE SCALE GENOMIC DNA]</scope>
    <source>
        <strain evidence="15 16">F394</strain>
    </source>
</reference>
<evidence type="ECO:0000256" key="11">
    <source>
        <dbReference type="ARBA" id="ARBA00032707"/>
    </source>
</evidence>
<keyword evidence="14" id="KW-0573">Peptidoglycan synthesis</keyword>
<evidence type="ECO:0000313" key="16">
    <source>
        <dbReference type="Proteomes" id="UP001267426"/>
    </source>
</evidence>
<evidence type="ECO:0000256" key="8">
    <source>
        <dbReference type="ARBA" id="ARBA00022989"/>
    </source>
</evidence>
<keyword evidence="14" id="KW-0961">Cell wall biogenesis/degradation</keyword>
<gene>
    <name evidence="14" type="primary">uppP</name>
    <name evidence="15" type="ORF">RM540_01485</name>
</gene>
<keyword evidence="6 14" id="KW-0812">Transmembrane</keyword>
<protein>
    <recommendedName>
        <fullName evidence="4 14">Undecaprenyl-diphosphatase</fullName>
        <ecNumber evidence="3 14">3.6.1.27</ecNumber>
    </recommendedName>
    <alternativeName>
        <fullName evidence="12 14">Bacitracin resistance protein</fullName>
    </alternativeName>
    <alternativeName>
        <fullName evidence="11 14">Undecaprenyl pyrophosphate phosphatase</fullName>
    </alternativeName>
</protein>
<keyword evidence="9 14" id="KW-0472">Membrane</keyword>
<evidence type="ECO:0000256" key="1">
    <source>
        <dbReference type="ARBA" id="ARBA00004651"/>
    </source>
</evidence>
<feature type="transmembrane region" description="Helical" evidence="14">
    <location>
        <begin position="117"/>
        <end position="135"/>
    </location>
</feature>
<dbReference type="RefSeq" id="WP_311661480.1">
    <property type="nucleotide sequence ID" value="NZ_JAVRHT010000001.1"/>
</dbReference>
<dbReference type="Proteomes" id="UP001267426">
    <property type="component" value="Unassembled WGS sequence"/>
</dbReference>
<proteinExistence type="inferred from homology"/>
<keyword evidence="16" id="KW-1185">Reference proteome</keyword>
<evidence type="ECO:0000256" key="13">
    <source>
        <dbReference type="ARBA" id="ARBA00047594"/>
    </source>
</evidence>
<evidence type="ECO:0000256" key="7">
    <source>
        <dbReference type="ARBA" id="ARBA00022801"/>
    </source>
</evidence>
<evidence type="ECO:0000256" key="14">
    <source>
        <dbReference type="HAMAP-Rule" id="MF_01006"/>
    </source>
</evidence>
<comment type="catalytic activity">
    <reaction evidence="13 14">
        <text>di-trans,octa-cis-undecaprenyl diphosphate + H2O = di-trans,octa-cis-undecaprenyl phosphate + phosphate + H(+)</text>
        <dbReference type="Rhea" id="RHEA:28094"/>
        <dbReference type="ChEBI" id="CHEBI:15377"/>
        <dbReference type="ChEBI" id="CHEBI:15378"/>
        <dbReference type="ChEBI" id="CHEBI:43474"/>
        <dbReference type="ChEBI" id="CHEBI:58405"/>
        <dbReference type="ChEBI" id="CHEBI:60392"/>
        <dbReference type="EC" id="3.6.1.27"/>
    </reaction>
</comment>
<evidence type="ECO:0000256" key="12">
    <source>
        <dbReference type="ARBA" id="ARBA00032932"/>
    </source>
</evidence>
<feature type="transmembrane region" description="Helical" evidence="14">
    <location>
        <begin position="141"/>
        <end position="162"/>
    </location>
</feature>
<evidence type="ECO:0000256" key="4">
    <source>
        <dbReference type="ARBA" id="ARBA00021581"/>
    </source>
</evidence>
<dbReference type="Pfam" id="PF02673">
    <property type="entry name" value="BacA"/>
    <property type="match status" value="1"/>
</dbReference>
<evidence type="ECO:0000256" key="9">
    <source>
        <dbReference type="ARBA" id="ARBA00023136"/>
    </source>
</evidence>
<name>A0ABU3BM82_9BACT</name>
<evidence type="ECO:0000256" key="3">
    <source>
        <dbReference type="ARBA" id="ARBA00012374"/>
    </source>
</evidence>
<dbReference type="PANTHER" id="PTHR30622:SF2">
    <property type="entry name" value="UNDECAPRENYL-DIPHOSPHATASE"/>
    <property type="match status" value="1"/>
</dbReference>
<keyword evidence="14" id="KW-0133">Cell shape</keyword>
<comment type="miscellaneous">
    <text evidence="14">Bacitracin is thought to be involved in the inhibition of peptidoglycan synthesis by sequestering undecaprenyl diphosphate, thereby reducing the pool of lipid carrier available.</text>
</comment>
<dbReference type="InterPro" id="IPR003824">
    <property type="entry name" value="UppP"/>
</dbReference>
<evidence type="ECO:0000256" key="6">
    <source>
        <dbReference type="ARBA" id="ARBA00022692"/>
    </source>
</evidence>
<comment type="caution">
    <text evidence="15">The sequence shown here is derived from an EMBL/GenBank/DDBJ whole genome shotgun (WGS) entry which is preliminary data.</text>
</comment>
<evidence type="ECO:0000313" key="15">
    <source>
        <dbReference type="EMBL" id="MDT0630405.1"/>
    </source>
</evidence>
<feature type="transmembrane region" description="Helical" evidence="14">
    <location>
        <begin position="40"/>
        <end position="62"/>
    </location>
</feature>
<evidence type="ECO:0000256" key="2">
    <source>
        <dbReference type="ARBA" id="ARBA00010621"/>
    </source>
</evidence>
<keyword evidence="8 14" id="KW-1133">Transmembrane helix</keyword>
<sequence>MSWWQAAVLGLVQGLAEFLPISSSGHLVLGEYVLGLDTAGAGDITFEVFVHFGTALSILTVYRARIGRILRDAVGALARPALWAEAFQAGRIERARGDELSYDAPEASGGPVPSLRLALYVLVTMVPTFIGYLLFEEPLEALFGDPRFVCGALIVTGVLLLLTRLRPDPDGMLSPGKAVLVGIAQTCALIPGISRSGSTICTAIYLNVDRKEAADFSFLMLLPVVLGATLLKTLDMLEVGMTTGVVPLAVGTLVAFVSGVFAIRAVQVLVQRQSLQYFAYYCFAVGGLGLVFI</sequence>
<dbReference type="PANTHER" id="PTHR30622">
    <property type="entry name" value="UNDECAPRENYL-DIPHOSPHATASE"/>
    <property type="match status" value="1"/>
</dbReference>
<comment type="similarity">
    <text evidence="2 14">Belongs to the UppP family.</text>
</comment>
<feature type="transmembrane region" description="Helical" evidence="14">
    <location>
        <begin position="243"/>
        <end position="263"/>
    </location>
</feature>
<keyword evidence="10 14" id="KW-0046">Antibiotic resistance</keyword>
<dbReference type="HAMAP" id="MF_01006">
    <property type="entry name" value="Undec_diphosphatase"/>
    <property type="match status" value="1"/>
</dbReference>
<feature type="transmembrane region" description="Helical" evidence="14">
    <location>
        <begin position="213"/>
        <end position="231"/>
    </location>
</feature>
<evidence type="ECO:0000256" key="10">
    <source>
        <dbReference type="ARBA" id="ARBA00023251"/>
    </source>
</evidence>